<proteinExistence type="predicted"/>
<name>A0A821J592_9BILA</name>
<dbReference type="EMBL" id="CAJOBQ010011911">
    <property type="protein sequence ID" value="CAF4711599.1"/>
    <property type="molecule type" value="Genomic_DNA"/>
</dbReference>
<organism evidence="1 2">
    <name type="scientific">Rotaria socialis</name>
    <dbReference type="NCBI Taxonomy" id="392032"/>
    <lineage>
        <taxon>Eukaryota</taxon>
        <taxon>Metazoa</taxon>
        <taxon>Spiralia</taxon>
        <taxon>Gnathifera</taxon>
        <taxon>Rotifera</taxon>
        <taxon>Eurotatoria</taxon>
        <taxon>Bdelloidea</taxon>
        <taxon>Philodinida</taxon>
        <taxon>Philodinidae</taxon>
        <taxon>Rotaria</taxon>
    </lineage>
</organism>
<accession>A0A821J592</accession>
<dbReference type="AlphaFoldDB" id="A0A821J592"/>
<comment type="caution">
    <text evidence="1">The sequence shown here is derived from an EMBL/GenBank/DDBJ whole genome shotgun (WGS) entry which is preliminary data.</text>
</comment>
<reference evidence="1" key="1">
    <citation type="submission" date="2021-02" db="EMBL/GenBank/DDBJ databases">
        <authorList>
            <person name="Nowell W R."/>
        </authorList>
    </citation>
    <scope>NUCLEOTIDE SEQUENCE</scope>
</reference>
<evidence type="ECO:0000313" key="1">
    <source>
        <dbReference type="EMBL" id="CAF4711599.1"/>
    </source>
</evidence>
<sequence>MPTDQRGAKQILEFIVTQLFEFKRMYQPGMDDDYIGVHDNPLDSGRYTFAAGGAAAASNFDRLVVD</sequence>
<gene>
    <name evidence="1" type="ORF">TSG867_LOCUS33749</name>
</gene>
<evidence type="ECO:0000313" key="2">
    <source>
        <dbReference type="Proteomes" id="UP000663862"/>
    </source>
</evidence>
<dbReference type="Proteomes" id="UP000663862">
    <property type="component" value="Unassembled WGS sequence"/>
</dbReference>
<protein>
    <submittedName>
        <fullName evidence="1">Uncharacterized protein</fullName>
    </submittedName>
</protein>